<sequence>MSSSSVCQGLQSCLEPRLVEPRVLKLRLAPPPTKLKSSNSSKPFVSNFDPLEESQNELKNTSSSNKLDANNGGWSFLQALSNTSESGKTEKVYVHPLVKRSSSLLSKESLEMCTESLGSETGSDVSESSYNSEIALLSVENEKFPTTTTRQSSRLREVWSPPPPKKRLNRSTSFPPPLTSISGSVGLQVRPHREEGRLVLEAVTVSSCRTYFHAERADGRLRLRLVNNFPPNYDNDDAENQEVEEEEEEKEEEMGMSIGADEEQVVEAEGVDENESAENENNEVCHGEEEEEEEIGEGCWGEMEGNSGNVRGEMGMEKLSRPSRCKDGGCGKKRLMNWEPFCVAT</sequence>
<dbReference type="Pfam" id="PF11250">
    <property type="entry name" value="FAF"/>
    <property type="match status" value="1"/>
</dbReference>
<protein>
    <recommendedName>
        <fullName evidence="3">FAF domain-containing protein</fullName>
    </recommendedName>
</protein>
<evidence type="ECO:0000313" key="4">
    <source>
        <dbReference type="EMBL" id="KAF3436304.1"/>
    </source>
</evidence>
<feature type="compositionally biased region" description="Acidic residues" evidence="2">
    <location>
        <begin position="268"/>
        <end position="281"/>
    </location>
</feature>
<comment type="caution">
    <text evidence="4">The sequence shown here is derived from an EMBL/GenBank/DDBJ whole genome shotgun (WGS) entry which is preliminary data.</text>
</comment>
<organism evidence="4 5">
    <name type="scientific">Rhamnella rubrinervis</name>
    <dbReference type="NCBI Taxonomy" id="2594499"/>
    <lineage>
        <taxon>Eukaryota</taxon>
        <taxon>Viridiplantae</taxon>
        <taxon>Streptophyta</taxon>
        <taxon>Embryophyta</taxon>
        <taxon>Tracheophyta</taxon>
        <taxon>Spermatophyta</taxon>
        <taxon>Magnoliopsida</taxon>
        <taxon>eudicotyledons</taxon>
        <taxon>Gunneridae</taxon>
        <taxon>Pentapetalae</taxon>
        <taxon>rosids</taxon>
        <taxon>fabids</taxon>
        <taxon>Rosales</taxon>
        <taxon>Rhamnaceae</taxon>
        <taxon>rhamnoid group</taxon>
        <taxon>Rhamneae</taxon>
        <taxon>Rhamnella</taxon>
    </lineage>
</organism>
<evidence type="ECO:0000259" key="3">
    <source>
        <dbReference type="Pfam" id="PF11250"/>
    </source>
</evidence>
<dbReference type="OrthoDB" id="1916983at2759"/>
<dbReference type="AlphaFoldDB" id="A0A8K0DY08"/>
<feature type="region of interest" description="Disordered" evidence="2">
    <location>
        <begin position="29"/>
        <end position="66"/>
    </location>
</feature>
<name>A0A8K0DY08_9ROSA</name>
<feature type="compositionally biased region" description="Acidic residues" evidence="2">
    <location>
        <begin position="234"/>
        <end position="256"/>
    </location>
</feature>
<feature type="region of interest" description="Disordered" evidence="2">
    <location>
        <begin position="231"/>
        <end position="256"/>
    </location>
</feature>
<dbReference type="EMBL" id="VOIH02000010">
    <property type="protein sequence ID" value="KAF3436304.1"/>
    <property type="molecule type" value="Genomic_DNA"/>
</dbReference>
<dbReference type="Proteomes" id="UP000796880">
    <property type="component" value="Unassembled WGS sequence"/>
</dbReference>
<evidence type="ECO:0000256" key="2">
    <source>
        <dbReference type="SAM" id="MobiDB-lite"/>
    </source>
</evidence>
<feature type="region of interest" description="Disordered" evidence="2">
    <location>
        <begin position="145"/>
        <end position="183"/>
    </location>
</feature>
<proteinExistence type="inferred from homology"/>
<reference evidence="4" key="1">
    <citation type="submission" date="2020-03" db="EMBL/GenBank/DDBJ databases">
        <title>A high-quality chromosome-level genome assembly of a woody plant with both climbing and erect habits, Rhamnella rubrinervis.</title>
        <authorList>
            <person name="Lu Z."/>
            <person name="Yang Y."/>
            <person name="Zhu X."/>
            <person name="Sun Y."/>
        </authorList>
    </citation>
    <scope>NUCLEOTIDE SEQUENCE</scope>
    <source>
        <strain evidence="4">BYM</strain>
        <tissue evidence="4">Leaf</tissue>
    </source>
</reference>
<comment type="similarity">
    <text evidence="1">Belongs to the fantastic four family.</text>
</comment>
<evidence type="ECO:0000313" key="5">
    <source>
        <dbReference type="Proteomes" id="UP000796880"/>
    </source>
</evidence>
<gene>
    <name evidence="4" type="ORF">FNV43_RR23396</name>
</gene>
<feature type="compositionally biased region" description="Basic and acidic residues" evidence="2">
    <location>
        <begin position="314"/>
        <end position="325"/>
    </location>
</feature>
<accession>A0A8K0DY08</accession>
<dbReference type="InterPro" id="IPR046431">
    <property type="entry name" value="FAF_dom"/>
</dbReference>
<feature type="region of interest" description="Disordered" evidence="2">
    <location>
        <begin position="268"/>
        <end position="325"/>
    </location>
</feature>
<dbReference type="PANTHER" id="PTHR33155">
    <property type="entry name" value="FANTASTIC FOUR-LIKE PROTEIN (DUF3049)"/>
    <property type="match status" value="1"/>
</dbReference>
<feature type="compositionally biased region" description="Polar residues" evidence="2">
    <location>
        <begin position="57"/>
        <end position="66"/>
    </location>
</feature>
<feature type="domain" description="FAF" evidence="3">
    <location>
        <begin position="173"/>
        <end position="225"/>
    </location>
</feature>
<dbReference type="InterPro" id="IPR021410">
    <property type="entry name" value="FAF"/>
</dbReference>
<feature type="compositionally biased region" description="Polar residues" evidence="2">
    <location>
        <begin position="35"/>
        <end position="44"/>
    </location>
</feature>
<evidence type="ECO:0000256" key="1">
    <source>
        <dbReference type="ARBA" id="ARBA00008690"/>
    </source>
</evidence>
<keyword evidence="5" id="KW-1185">Reference proteome</keyword>
<dbReference type="PANTHER" id="PTHR33155:SF8">
    <property type="entry name" value="PROTEIN FANTASTIC FOUR 1"/>
    <property type="match status" value="1"/>
</dbReference>